<reference evidence="1 2" key="1">
    <citation type="submission" date="2022-09" db="EMBL/GenBank/DDBJ databases">
        <title>Interaction between co-microsymbionts with complementary sets of symbiotic genes in legume-rhizobium systems.</title>
        <authorList>
            <person name="Safronova V."/>
            <person name="Sazanova A."/>
            <person name="Afonin A."/>
            <person name="Chirak E."/>
        </authorList>
    </citation>
    <scope>NUCLEOTIDE SEQUENCE [LARGE SCALE GENOMIC DNA]</scope>
    <source>
        <strain evidence="1 2">A18/4-1</strain>
    </source>
</reference>
<dbReference type="RefSeq" id="WP_262170172.1">
    <property type="nucleotide sequence ID" value="NZ_CP104965.1"/>
</dbReference>
<protein>
    <recommendedName>
        <fullName evidence="3">DUF3108 domain-containing protein</fullName>
    </recommendedName>
</protein>
<evidence type="ECO:0008006" key="3">
    <source>
        <dbReference type="Google" id="ProtNLM"/>
    </source>
</evidence>
<dbReference type="Proteomes" id="UP001061862">
    <property type="component" value="Chromosome"/>
</dbReference>
<organism evidence="1 2">
    <name type="scientific">Devosia neptuniae</name>
    <dbReference type="NCBI Taxonomy" id="191302"/>
    <lineage>
        <taxon>Bacteria</taxon>
        <taxon>Pseudomonadati</taxon>
        <taxon>Pseudomonadota</taxon>
        <taxon>Alphaproteobacteria</taxon>
        <taxon>Hyphomicrobiales</taxon>
        <taxon>Devosiaceae</taxon>
        <taxon>Devosia</taxon>
    </lineage>
</organism>
<evidence type="ECO:0000313" key="1">
    <source>
        <dbReference type="EMBL" id="UXN70890.1"/>
    </source>
</evidence>
<proteinExistence type="predicted"/>
<gene>
    <name evidence="1" type="ORF">N8A98_06800</name>
</gene>
<dbReference type="EMBL" id="CP104965">
    <property type="protein sequence ID" value="UXN70890.1"/>
    <property type="molecule type" value="Genomic_DNA"/>
</dbReference>
<evidence type="ECO:0000313" key="2">
    <source>
        <dbReference type="Proteomes" id="UP001061862"/>
    </source>
</evidence>
<keyword evidence="2" id="KW-1185">Reference proteome</keyword>
<accession>A0ABY6CF76</accession>
<sequence length="231" mass="25268">MPEIIELAGLPISDRTDPLLVPNTRSGGVALNGMEQVISPLTSIWKWRIILPINTVGRARAWRAVNAKLDGRFNYLRARICDQYRIGRRSIGASYPGDSVPHSDGAFFSDGTGYALAQPTSAVQVAAPRGATSVRVLASDFAGAMTAGVFFSVNEWLHIVTDWELAGTTEEFIDITFKPPLRAAVDVDDTVDFDAKSIWVLDTDEMGRMPLRLGRFGEVELNLTEALGRSE</sequence>
<name>A0ABY6CF76_9HYPH</name>